<evidence type="ECO:0000259" key="4">
    <source>
        <dbReference type="Pfam" id="PF02776"/>
    </source>
</evidence>
<evidence type="ECO:0000313" key="5">
    <source>
        <dbReference type="EMBL" id="MBS7813671.1"/>
    </source>
</evidence>
<dbReference type="PANTHER" id="PTHR18968:SF164">
    <property type="entry name" value="PYRUVATE DECARBOXYLASE"/>
    <property type="match status" value="1"/>
</dbReference>
<dbReference type="InterPro" id="IPR045229">
    <property type="entry name" value="TPP_enz"/>
</dbReference>
<evidence type="ECO:0000256" key="1">
    <source>
        <dbReference type="ARBA" id="ARBA00007812"/>
    </source>
</evidence>
<evidence type="ECO:0000256" key="2">
    <source>
        <dbReference type="ARBA" id="ARBA00023052"/>
    </source>
</evidence>
<gene>
    <name evidence="5" type="ORF">KHU32_22210</name>
</gene>
<sequence>METAPVARSAAWFALEALSELGVEYIFANLGTDHVSVIEALAEQDGTNQPHPQLLSIAHENVAIHMAAGYALATGRGQAVLVHVDVGTANAGNGLHNMFRARLPVLLLAGKSPYTHRGELPGTRDNYVHYIQDPFDIASLVRPFVKWEANLPAGLVVKQFLHRAHTVMQSDPPGPVFLSLPRETLAEALPAERIATPPAAGPVRWRGTDPATARRIAQALLQAEKPVVLTSYLGRSAEAVAALVELSEAAGLVVAEHNPNHLNFPRDAAAHAGFDPGRAIAGADLGLLLDIDVPWLPSQVTPDPATRWIQVDVDAVKKDFPLWDFPVELAVQADAGTVLRQVLEILRTEGDEEFRARVARRKATWRPRPPLALAPGLSGAAVGAALAAVLRPEDVVVNEATRNAPEILRSLPRRVPGTYVGMLGSGLGSSGGVALGLKLAWPERRIVHIVGDGSFHFSNPDTVYWTAASFGLPILTIVLDNGGWLAVQDSVRRVYPQGAAAATGAFQSRLAAPGARRFDEVARAFGAHGEAVSALEELPAALERALAAVDGGQAALLSIQLPSIDATP</sequence>
<feature type="domain" description="Thiamine pyrophosphate enzyme TPP-binding" evidence="3">
    <location>
        <begin position="416"/>
        <end position="550"/>
    </location>
</feature>
<dbReference type="CDD" id="cd07035">
    <property type="entry name" value="TPP_PYR_POX_like"/>
    <property type="match status" value="1"/>
</dbReference>
<dbReference type="Gene3D" id="3.40.50.970">
    <property type="match status" value="2"/>
</dbReference>
<evidence type="ECO:0000313" key="6">
    <source>
        <dbReference type="Proteomes" id="UP000766336"/>
    </source>
</evidence>
<dbReference type="SUPFAM" id="SSF52467">
    <property type="entry name" value="DHS-like NAD/FAD-binding domain"/>
    <property type="match status" value="1"/>
</dbReference>
<keyword evidence="6" id="KW-1185">Reference proteome</keyword>
<dbReference type="Pfam" id="PF02776">
    <property type="entry name" value="TPP_enzyme_N"/>
    <property type="match status" value="1"/>
</dbReference>
<accession>A0ABS5QJR7</accession>
<dbReference type="InterPro" id="IPR000399">
    <property type="entry name" value="TPP-bd_CS"/>
</dbReference>
<dbReference type="PANTHER" id="PTHR18968">
    <property type="entry name" value="THIAMINE PYROPHOSPHATE ENZYMES"/>
    <property type="match status" value="1"/>
</dbReference>
<dbReference type="NCBIfam" id="NF006203">
    <property type="entry name" value="PRK08327.1"/>
    <property type="match status" value="1"/>
</dbReference>
<keyword evidence="2" id="KW-0786">Thiamine pyrophosphate</keyword>
<feature type="domain" description="Thiamine pyrophosphate enzyme N-terminal TPP-binding" evidence="4">
    <location>
        <begin position="15"/>
        <end position="138"/>
    </location>
</feature>
<name>A0ABS5QJR7_9PROT</name>
<dbReference type="EMBL" id="JAHCDA010000006">
    <property type="protein sequence ID" value="MBS7813671.1"/>
    <property type="molecule type" value="Genomic_DNA"/>
</dbReference>
<protein>
    <submittedName>
        <fullName evidence="5">Thiamine pyrophosphate-requiring protein</fullName>
    </submittedName>
</protein>
<dbReference type="InterPro" id="IPR011766">
    <property type="entry name" value="TPP_enzyme_TPP-bd"/>
</dbReference>
<dbReference type="Pfam" id="PF02775">
    <property type="entry name" value="TPP_enzyme_C"/>
    <property type="match status" value="1"/>
</dbReference>
<dbReference type="CDD" id="cd02002">
    <property type="entry name" value="TPP_BFDC"/>
    <property type="match status" value="1"/>
</dbReference>
<dbReference type="InterPro" id="IPR029061">
    <property type="entry name" value="THDP-binding"/>
</dbReference>
<reference evidence="5 6" key="1">
    <citation type="submission" date="2021-05" db="EMBL/GenBank/DDBJ databases">
        <title>Roseococcus sp. XZZS9, whole genome shotgun sequencing project.</title>
        <authorList>
            <person name="Zhao G."/>
            <person name="Shen L."/>
        </authorList>
    </citation>
    <scope>NUCLEOTIDE SEQUENCE [LARGE SCALE GENOMIC DNA]</scope>
    <source>
        <strain evidence="5 6">XZZS9</strain>
    </source>
</reference>
<dbReference type="PROSITE" id="PS00187">
    <property type="entry name" value="TPP_ENZYMES"/>
    <property type="match status" value="1"/>
</dbReference>
<dbReference type="RefSeq" id="WP_213672379.1">
    <property type="nucleotide sequence ID" value="NZ_JAHCDA010000006.1"/>
</dbReference>
<comment type="similarity">
    <text evidence="1">Belongs to the TPP enzyme family.</text>
</comment>
<dbReference type="SUPFAM" id="SSF52518">
    <property type="entry name" value="Thiamin diphosphate-binding fold (THDP-binding)"/>
    <property type="match status" value="2"/>
</dbReference>
<proteinExistence type="inferred from homology"/>
<dbReference type="InterPro" id="IPR029035">
    <property type="entry name" value="DHS-like_NAD/FAD-binding_dom"/>
</dbReference>
<dbReference type="Proteomes" id="UP000766336">
    <property type="component" value="Unassembled WGS sequence"/>
</dbReference>
<dbReference type="InterPro" id="IPR012001">
    <property type="entry name" value="Thiamin_PyroP_enz_TPP-bd_dom"/>
</dbReference>
<comment type="caution">
    <text evidence="5">The sequence shown here is derived from an EMBL/GenBank/DDBJ whole genome shotgun (WGS) entry which is preliminary data.</text>
</comment>
<organism evidence="5 6">
    <name type="scientific">Roseococcus pinisoli</name>
    <dbReference type="NCBI Taxonomy" id="2835040"/>
    <lineage>
        <taxon>Bacteria</taxon>
        <taxon>Pseudomonadati</taxon>
        <taxon>Pseudomonadota</taxon>
        <taxon>Alphaproteobacteria</taxon>
        <taxon>Acetobacterales</taxon>
        <taxon>Roseomonadaceae</taxon>
        <taxon>Roseococcus</taxon>
    </lineage>
</organism>
<dbReference type="Gene3D" id="3.40.50.1220">
    <property type="entry name" value="TPP-binding domain"/>
    <property type="match status" value="1"/>
</dbReference>
<evidence type="ECO:0000259" key="3">
    <source>
        <dbReference type="Pfam" id="PF02775"/>
    </source>
</evidence>